<accession>A0A850PC18</accession>
<dbReference type="GO" id="GO:0006629">
    <property type="term" value="P:lipid metabolic process"/>
    <property type="evidence" value="ECO:0007669"/>
    <property type="project" value="InterPro"/>
</dbReference>
<dbReference type="AlphaFoldDB" id="A0A850PC18"/>
<name>A0A850PC18_9PROT</name>
<organism evidence="1 2">
    <name type="scientific">Ameyamaea chiangmaiensis</name>
    <dbReference type="NCBI Taxonomy" id="442969"/>
    <lineage>
        <taxon>Bacteria</taxon>
        <taxon>Pseudomonadati</taxon>
        <taxon>Pseudomonadota</taxon>
        <taxon>Alphaproteobacteria</taxon>
        <taxon>Acetobacterales</taxon>
        <taxon>Acetobacteraceae</taxon>
        <taxon>Ameyamaea</taxon>
    </lineage>
</organism>
<reference evidence="1 2" key="1">
    <citation type="submission" date="2020-06" db="EMBL/GenBank/DDBJ databases">
        <title>Description of novel acetic acid bacteria.</title>
        <authorList>
            <person name="Sombolestani A."/>
        </authorList>
    </citation>
    <scope>NUCLEOTIDE SEQUENCE [LARGE SCALE GENOMIC DNA]</scope>
    <source>
        <strain evidence="1 2">LMG 27010</strain>
    </source>
</reference>
<gene>
    <name evidence="1" type="ORF">HUK82_04600</name>
</gene>
<dbReference type="SUPFAM" id="SSF51695">
    <property type="entry name" value="PLC-like phosphodiesterases"/>
    <property type="match status" value="1"/>
</dbReference>
<dbReference type="Proteomes" id="UP000585665">
    <property type="component" value="Unassembled WGS sequence"/>
</dbReference>
<evidence type="ECO:0000313" key="2">
    <source>
        <dbReference type="Proteomes" id="UP000585665"/>
    </source>
</evidence>
<evidence type="ECO:0000313" key="1">
    <source>
        <dbReference type="EMBL" id="NVN39846.1"/>
    </source>
</evidence>
<dbReference type="InterPro" id="IPR017946">
    <property type="entry name" value="PLC-like_Pdiesterase_TIM-brl"/>
</dbReference>
<dbReference type="Gene3D" id="3.20.20.190">
    <property type="entry name" value="Phosphatidylinositol (PI) phosphodiesterase"/>
    <property type="match status" value="1"/>
</dbReference>
<sequence>MRRAAICVGAVLAGTGALFWHETHADTVLARIQHSRIVCDVHLAAWLDAPLSPLGPDMTVLDLVQAPDGHVMVAGLSTRTGGMRRLTEVLSWARATPSMLLMLNVHDIEPALVASLVRHARMAERVIINEPDPMGAQAAFSADPHVMVAMPVRSIKDIHRAHAMAHGHPYALYVQNATDRHLFAQAHHDAAVVIASSVGLTSDDRHELNAQPIDILVTDEATAR</sequence>
<proteinExistence type="predicted"/>
<comment type="caution">
    <text evidence="1">The sequence shown here is derived from an EMBL/GenBank/DDBJ whole genome shotgun (WGS) entry which is preliminary data.</text>
</comment>
<dbReference type="GO" id="GO:0008081">
    <property type="term" value="F:phosphoric diester hydrolase activity"/>
    <property type="evidence" value="ECO:0007669"/>
    <property type="project" value="InterPro"/>
</dbReference>
<dbReference type="EMBL" id="JABXXR010000019">
    <property type="protein sequence ID" value="NVN39846.1"/>
    <property type="molecule type" value="Genomic_DNA"/>
</dbReference>
<protein>
    <submittedName>
        <fullName evidence="1">Uncharacterized protein</fullName>
    </submittedName>
</protein>
<dbReference type="RefSeq" id="WP_176612828.1">
    <property type="nucleotide sequence ID" value="NZ_JABXXR010000019.1"/>
</dbReference>
<keyword evidence="2" id="KW-1185">Reference proteome</keyword>